<evidence type="ECO:0000313" key="1">
    <source>
        <dbReference type="EMBL" id="AOW13130.1"/>
    </source>
</evidence>
<reference evidence="2 3" key="1">
    <citation type="submission" date="2016-02" db="EMBL/GenBank/DDBJ databases">
        <title>Draft genome sequence of Hydrogenophaga sp. LPB0072.</title>
        <authorList>
            <person name="Shin S.-K."/>
            <person name="Yi H."/>
        </authorList>
    </citation>
    <scope>NUCLEOTIDE SEQUENCE [LARGE SCALE GENOMIC DNA]</scope>
    <source>
        <strain evidence="2 3">LPB0072</strain>
    </source>
</reference>
<dbReference type="KEGG" id="hyl:LPB072_09970"/>
<dbReference type="InterPro" id="IPR010349">
    <property type="entry name" value="Asparaginase_II"/>
</dbReference>
<name>A0A162W0R5_9BURK</name>
<dbReference type="STRING" id="1763535.LPB072_09970"/>
<dbReference type="RefSeq" id="WP_066088124.1">
    <property type="nucleotide sequence ID" value="NZ_CP017476.1"/>
</dbReference>
<dbReference type="PANTHER" id="PTHR42110:SF1">
    <property type="entry name" value="L-ASPARAGINASE, PUTATIVE (AFU_ORTHOLOGUE AFUA_3G11890)-RELATED"/>
    <property type="match status" value="1"/>
</dbReference>
<reference evidence="1 4" key="2">
    <citation type="submission" date="2016-10" db="EMBL/GenBank/DDBJ databases">
        <title>Hydorgenophaga sp. LPB0072 isolated from gastropod.</title>
        <authorList>
            <person name="Kim E."/>
            <person name="Yi H."/>
        </authorList>
    </citation>
    <scope>NUCLEOTIDE SEQUENCE [LARGE SCALE GENOMIC DNA]</scope>
    <source>
        <strain evidence="1 4">LPB0072</strain>
    </source>
</reference>
<evidence type="ECO:0000313" key="3">
    <source>
        <dbReference type="Proteomes" id="UP000185657"/>
    </source>
</evidence>
<dbReference type="AlphaFoldDB" id="A0A162W0R5"/>
<dbReference type="EMBL" id="CP017476">
    <property type="protein sequence ID" value="AOW13130.1"/>
    <property type="molecule type" value="Genomic_DNA"/>
</dbReference>
<dbReference type="EMBL" id="LVWD01000007">
    <property type="protein sequence ID" value="OAD42725.1"/>
    <property type="molecule type" value="Genomic_DNA"/>
</dbReference>
<evidence type="ECO:0000313" key="2">
    <source>
        <dbReference type="EMBL" id="OAD42725.1"/>
    </source>
</evidence>
<gene>
    <name evidence="1" type="ORF">LPB072_09970</name>
    <name evidence="2" type="ORF">LPB72_07400</name>
</gene>
<dbReference type="Pfam" id="PF06089">
    <property type="entry name" value="Asparaginase_II"/>
    <property type="match status" value="1"/>
</dbReference>
<evidence type="ECO:0000313" key="4">
    <source>
        <dbReference type="Proteomes" id="UP000185680"/>
    </source>
</evidence>
<dbReference type="Proteomes" id="UP000185657">
    <property type="component" value="Unassembled WGS sequence"/>
</dbReference>
<proteinExistence type="predicted"/>
<dbReference type="Proteomes" id="UP000185680">
    <property type="component" value="Chromosome"/>
</dbReference>
<evidence type="ECO:0008006" key="5">
    <source>
        <dbReference type="Google" id="ProtNLM"/>
    </source>
</evidence>
<protein>
    <recommendedName>
        <fullName evidence="5">Asparagine amidohydrolase</fullName>
    </recommendedName>
</protein>
<keyword evidence="3" id="KW-1185">Reference proteome</keyword>
<dbReference type="OrthoDB" id="9780674at2"/>
<organism evidence="1 4">
    <name type="scientific">Hydrogenophaga crassostreae</name>
    <dbReference type="NCBI Taxonomy" id="1763535"/>
    <lineage>
        <taxon>Bacteria</taxon>
        <taxon>Pseudomonadati</taxon>
        <taxon>Pseudomonadota</taxon>
        <taxon>Betaproteobacteria</taxon>
        <taxon>Burkholderiales</taxon>
        <taxon>Comamonadaceae</taxon>
        <taxon>Hydrogenophaga</taxon>
    </lineage>
</organism>
<accession>A0A162W0R5</accession>
<dbReference type="PANTHER" id="PTHR42110">
    <property type="entry name" value="L-ASPARAGINASE, PUTATIVE (AFU_ORTHOLOGUE AFUA_3G11890)-RELATED"/>
    <property type="match status" value="1"/>
</dbReference>
<sequence>MTQSALPRHTPIAATFRGGHPENIHYGSFAVVNAQGKVLASAGDIGSPMFTRSSLKPFQAMPLIAKSADALKLTDEDIALLCASHSGEPMHTGRAAALLAKIGASERDLACGCHTPYFYAATGQTPPPGGSYTRLQHNCSGKHTGMLLLAHALAQPLDGYLNIDHPVQAEIVQSVSHFCGVPVAQLVRGIDGCSAPNYAVPLTALAQGFAKLTLTEPDPVYGSAPHRVARAMSRHPELVSGRGRNDLALMTAGRGDWVSKVGADGVQAIASFSRGVAIAAKCSDGSLVPLMVALVDALDQLGWTDAESRAVLASLLPPPMKNAAGIEVGEMRSVLRLSTTAAN</sequence>